<evidence type="ECO:0000313" key="2">
    <source>
        <dbReference type="EMBL" id="OSM07215.1"/>
    </source>
</evidence>
<feature type="transmembrane region" description="Helical" evidence="1">
    <location>
        <begin position="44"/>
        <end position="67"/>
    </location>
</feature>
<keyword evidence="1" id="KW-0812">Transmembrane</keyword>
<keyword evidence="1" id="KW-1133">Transmembrane helix</keyword>
<accession>A0A1Y2KBM3</accession>
<protein>
    <submittedName>
        <fullName evidence="2">Uncharacterized protein</fullName>
    </submittedName>
</protein>
<evidence type="ECO:0000313" key="3">
    <source>
        <dbReference type="Proteomes" id="UP000194003"/>
    </source>
</evidence>
<proteinExistence type="predicted"/>
<organism evidence="2 3">
    <name type="scientific">Magnetofaba australis IT-1</name>
    <dbReference type="NCBI Taxonomy" id="1434232"/>
    <lineage>
        <taxon>Bacteria</taxon>
        <taxon>Pseudomonadati</taxon>
        <taxon>Pseudomonadota</taxon>
        <taxon>Magnetococcia</taxon>
        <taxon>Magnetococcales</taxon>
        <taxon>Magnetococcaceae</taxon>
        <taxon>Magnetofaba</taxon>
    </lineage>
</organism>
<dbReference type="Proteomes" id="UP000194003">
    <property type="component" value="Unassembled WGS sequence"/>
</dbReference>
<keyword evidence="1" id="KW-0472">Membrane</keyword>
<feature type="transmembrane region" description="Helical" evidence="1">
    <location>
        <begin position="18"/>
        <end position="38"/>
    </location>
</feature>
<gene>
    <name evidence="2" type="ORF">MAIT1_03857</name>
</gene>
<dbReference type="STRING" id="1434232.MAIT1_03857"/>
<reference evidence="2 3" key="1">
    <citation type="journal article" date="2016" name="BMC Genomics">
        <title>Combined genomic and structural analyses of a cultured magnetotactic bacterium reveals its niche adaptation to a dynamic environment.</title>
        <authorList>
            <person name="Araujo A.C."/>
            <person name="Morillo V."/>
            <person name="Cypriano J."/>
            <person name="Teixeira L.C."/>
            <person name="Leao P."/>
            <person name="Lyra S."/>
            <person name="Almeida L.G."/>
            <person name="Bazylinski D.A."/>
            <person name="Vasconcellos A.T."/>
            <person name="Abreu F."/>
            <person name="Lins U."/>
        </authorList>
    </citation>
    <scope>NUCLEOTIDE SEQUENCE [LARGE SCALE GENOMIC DNA]</scope>
    <source>
        <strain evidence="2 3">IT-1</strain>
    </source>
</reference>
<evidence type="ECO:0000256" key="1">
    <source>
        <dbReference type="SAM" id="Phobius"/>
    </source>
</evidence>
<dbReference type="EMBL" id="LVJN01000015">
    <property type="protein sequence ID" value="OSM07215.1"/>
    <property type="molecule type" value="Genomic_DNA"/>
</dbReference>
<keyword evidence="3" id="KW-1185">Reference proteome</keyword>
<name>A0A1Y2KBM3_9PROT</name>
<comment type="caution">
    <text evidence="2">The sequence shown here is derived from an EMBL/GenBank/DDBJ whole genome shotgun (WGS) entry which is preliminary data.</text>
</comment>
<dbReference type="AlphaFoldDB" id="A0A1Y2KBM3"/>
<sequence length="102" mass="11428">MHRILAEQPAFRRIWGPLFYSGFIWVGWTLCDFFYNAPAATLPVLLLGAPMLLLGVWGWGMLLLGVLSPQRNALFSSPDERELAAKADAVLARRDAKRNRSA</sequence>